<feature type="chain" id="PRO_5046582793" evidence="3">
    <location>
        <begin position="19"/>
        <end position="517"/>
    </location>
</feature>
<dbReference type="InterPro" id="IPR051187">
    <property type="entry name" value="Pre-mRNA_3'-end_processing_reg"/>
</dbReference>
<accession>A0ABS6U5E9</accession>
<feature type="compositionally biased region" description="Pro residues" evidence="2">
    <location>
        <begin position="36"/>
        <end position="74"/>
    </location>
</feature>
<evidence type="ECO:0000256" key="3">
    <source>
        <dbReference type="SAM" id="SignalP"/>
    </source>
</evidence>
<feature type="region of interest" description="Disordered" evidence="2">
    <location>
        <begin position="27"/>
        <end position="159"/>
    </location>
</feature>
<feature type="compositionally biased region" description="Low complexity" evidence="2">
    <location>
        <begin position="75"/>
        <end position="126"/>
    </location>
</feature>
<feature type="compositionally biased region" description="Acidic residues" evidence="2">
    <location>
        <begin position="486"/>
        <end position="508"/>
    </location>
</feature>
<evidence type="ECO:0000256" key="2">
    <source>
        <dbReference type="SAM" id="MobiDB-lite"/>
    </source>
</evidence>
<protein>
    <submittedName>
        <fullName evidence="5">Cellulase family glycosylhydrolase</fullName>
    </submittedName>
</protein>
<dbReference type="InterPro" id="IPR001547">
    <property type="entry name" value="Glyco_hydro_5"/>
</dbReference>
<evidence type="ECO:0000313" key="6">
    <source>
        <dbReference type="Proteomes" id="UP000694300"/>
    </source>
</evidence>
<evidence type="ECO:0000259" key="4">
    <source>
        <dbReference type="Pfam" id="PF00150"/>
    </source>
</evidence>
<dbReference type="EMBL" id="JADQDF010000001">
    <property type="protein sequence ID" value="MBW0127448.1"/>
    <property type="molecule type" value="Genomic_DNA"/>
</dbReference>
<feature type="compositionally biased region" description="Pro residues" evidence="2">
    <location>
        <begin position="127"/>
        <end position="139"/>
    </location>
</feature>
<feature type="region of interest" description="Disordered" evidence="2">
    <location>
        <begin position="465"/>
        <end position="517"/>
    </location>
</feature>
<gene>
    <name evidence="5" type="ORF">I4I82_07095</name>
</gene>
<dbReference type="PANTHER" id="PTHR13484:SF0">
    <property type="entry name" value="PRE-MRNA 3'-END-PROCESSING FACTOR FIP1"/>
    <property type="match status" value="1"/>
</dbReference>
<comment type="caution">
    <text evidence="5">The sequence shown here is derived from an EMBL/GenBank/DDBJ whole genome shotgun (WGS) entry which is preliminary data.</text>
</comment>
<keyword evidence="1" id="KW-0378">Hydrolase</keyword>
<evidence type="ECO:0000313" key="5">
    <source>
        <dbReference type="EMBL" id="MBW0127448.1"/>
    </source>
</evidence>
<name>A0ABS6U5E9_9PSEU</name>
<evidence type="ECO:0000256" key="1">
    <source>
        <dbReference type="ARBA" id="ARBA00022801"/>
    </source>
</evidence>
<organism evidence="5 6">
    <name type="scientific">Pseudonocardia oceani</name>
    <dbReference type="NCBI Taxonomy" id="2792013"/>
    <lineage>
        <taxon>Bacteria</taxon>
        <taxon>Bacillati</taxon>
        <taxon>Actinomycetota</taxon>
        <taxon>Actinomycetes</taxon>
        <taxon>Pseudonocardiales</taxon>
        <taxon>Pseudonocardiaceae</taxon>
        <taxon>Pseudonocardia</taxon>
    </lineage>
</organism>
<keyword evidence="3" id="KW-0732">Signal</keyword>
<feature type="compositionally biased region" description="Low complexity" evidence="2">
    <location>
        <begin position="140"/>
        <end position="157"/>
    </location>
</feature>
<feature type="compositionally biased region" description="Low complexity" evidence="2">
    <location>
        <begin position="465"/>
        <end position="485"/>
    </location>
</feature>
<dbReference type="RefSeq" id="WP_218595522.1">
    <property type="nucleotide sequence ID" value="NZ_JADQDF010000001.1"/>
</dbReference>
<dbReference type="PANTHER" id="PTHR13484">
    <property type="entry name" value="FIP1-LIKE 1 PROTEIN"/>
    <property type="match status" value="1"/>
</dbReference>
<keyword evidence="6" id="KW-1185">Reference proteome</keyword>
<sequence length="517" mass="53163">MAALSLALLPAVPVLASAAGPAVVPVAAPGALAPGPNQPPPEPGADPGTPPVPPVAAVPPVASVPPVPPVPSVPEVPSASAPVAPAAPVAPVAPTTPAAPAAPSAPAAPAAPAAPTIPAAPLAPTTGPEPTPAPEPAPAETPAETPETPAEAPADGAMPAITVEGDRIMRGGEPWWFLGYNSFVWSGDCGNDDEKMSAEQVDAWFQSMRHDGHGAVRLFFFDGWNLDRLDAAVESAKENDIYLTITLDDAIGGCGENDKEAGWFADQSERDTFREHMTMLLERYEGETSIAWFEYFNEPSYEGGALREFYDEMGAAADEVDPNRLFSSGTVAPYWLDGEDNFRDVHESPGVDIASLHEYDENEVESNHGPGVRANSGGKPTIVGEYGITAGEGCDVDYAGRAELIRQKAEVYTDTSIGYAGALAWAWQPGTGGCDISNLDEDETSQSAMREFGAVVGQVGDTVGDLVGDVVGDDAPASDDSGTGDSADDGGDEPSDGSSDDDSSSDGDSEGRSATIG</sequence>
<reference evidence="5 6" key="1">
    <citation type="submission" date="2020-11" db="EMBL/GenBank/DDBJ databases">
        <title>Pseudonocardia abyssalis sp. nov. and Pseudonocardia oceani sp. nov., description and phylogenomic analysis of two novel actinomycetes isolated from the deep Southern Ocean.</title>
        <authorList>
            <person name="Parra J."/>
        </authorList>
    </citation>
    <scope>NUCLEOTIDE SEQUENCE [LARGE SCALE GENOMIC DNA]</scope>
    <source>
        <strain evidence="6">KRD185</strain>
    </source>
</reference>
<proteinExistence type="predicted"/>
<dbReference type="Proteomes" id="UP000694300">
    <property type="component" value="Unassembled WGS sequence"/>
</dbReference>
<dbReference type="Pfam" id="PF00150">
    <property type="entry name" value="Cellulase"/>
    <property type="match status" value="1"/>
</dbReference>
<feature type="domain" description="Glycoside hydrolase family 5" evidence="4">
    <location>
        <begin position="221"/>
        <end position="408"/>
    </location>
</feature>
<feature type="signal peptide" evidence="3">
    <location>
        <begin position="1"/>
        <end position="18"/>
    </location>
</feature>